<reference evidence="2" key="1">
    <citation type="journal article" date="2014" name="Int. J. Syst. Evol. Microbiol.">
        <title>Complete genome sequence of Corynebacterium casei LMG S-19264T (=DSM 44701T), isolated from a smear-ripened cheese.</title>
        <authorList>
            <consortium name="US DOE Joint Genome Institute (JGI-PGF)"/>
            <person name="Walter F."/>
            <person name="Albersmeier A."/>
            <person name="Kalinowski J."/>
            <person name="Ruckert C."/>
        </authorList>
    </citation>
    <scope>NUCLEOTIDE SEQUENCE</scope>
    <source>
        <strain evidence="2">JCM 4815</strain>
    </source>
</reference>
<proteinExistence type="predicted"/>
<evidence type="ECO:0000313" key="3">
    <source>
        <dbReference type="Proteomes" id="UP000622166"/>
    </source>
</evidence>
<dbReference type="RefSeq" id="WP_189856508.1">
    <property type="nucleotide sequence ID" value="NZ_BMVW01000001.1"/>
</dbReference>
<keyword evidence="3" id="KW-1185">Reference proteome</keyword>
<gene>
    <name evidence="2" type="ORF">GCM10010365_06390</name>
</gene>
<feature type="region of interest" description="Disordered" evidence="1">
    <location>
        <begin position="80"/>
        <end position="107"/>
    </location>
</feature>
<dbReference type="EMBL" id="BMVW01000001">
    <property type="protein sequence ID" value="GGY90710.1"/>
    <property type="molecule type" value="Genomic_DNA"/>
</dbReference>
<evidence type="ECO:0000313" key="2">
    <source>
        <dbReference type="EMBL" id="GGY90710.1"/>
    </source>
</evidence>
<reference evidence="2" key="2">
    <citation type="submission" date="2020-09" db="EMBL/GenBank/DDBJ databases">
        <authorList>
            <person name="Sun Q."/>
            <person name="Ohkuma M."/>
        </authorList>
    </citation>
    <scope>NUCLEOTIDE SEQUENCE</scope>
    <source>
        <strain evidence="2">JCM 4815</strain>
    </source>
</reference>
<organism evidence="2 3">
    <name type="scientific">Streptomyces poonensis</name>
    <dbReference type="NCBI Taxonomy" id="68255"/>
    <lineage>
        <taxon>Bacteria</taxon>
        <taxon>Bacillati</taxon>
        <taxon>Actinomycetota</taxon>
        <taxon>Actinomycetes</taxon>
        <taxon>Kitasatosporales</taxon>
        <taxon>Streptomycetaceae</taxon>
        <taxon>Streptomyces</taxon>
    </lineage>
</organism>
<dbReference type="Proteomes" id="UP000622166">
    <property type="component" value="Unassembled WGS sequence"/>
</dbReference>
<feature type="compositionally biased region" description="Basic and acidic residues" evidence="1">
    <location>
        <begin position="85"/>
        <end position="103"/>
    </location>
</feature>
<accession>A0A918UCW4</accession>
<name>A0A918UCW4_9ACTN</name>
<dbReference type="AlphaFoldDB" id="A0A918UCW4"/>
<protein>
    <submittedName>
        <fullName evidence="2">Uncharacterized protein</fullName>
    </submittedName>
</protein>
<comment type="caution">
    <text evidence="2">The sequence shown here is derived from an EMBL/GenBank/DDBJ whole genome shotgun (WGS) entry which is preliminary data.</text>
</comment>
<sequence length="125" mass="13785">MTDTTPARRTPIRMCARCGCMTEHPVLVHEVHAATGPGFNVYACPDCAPHYPPPTDLLEVLDPDPVPAAQSRMTIRVYRISSDGSTDRDRAELRTRTGRHTDPVPRTAAFPPCTCTRCSTPSRPR</sequence>
<evidence type="ECO:0000256" key="1">
    <source>
        <dbReference type="SAM" id="MobiDB-lite"/>
    </source>
</evidence>